<feature type="chain" id="PRO_5034365904" description="CD27 antigen" evidence="19">
    <location>
        <begin position="21"/>
        <end position="312"/>
    </location>
</feature>
<evidence type="ECO:0000256" key="5">
    <source>
        <dbReference type="ARBA" id="ARBA00022729"/>
    </source>
</evidence>
<dbReference type="GO" id="GO:0045582">
    <property type="term" value="P:positive regulation of T cell differentiation"/>
    <property type="evidence" value="ECO:0007669"/>
    <property type="project" value="InterPro"/>
</dbReference>
<dbReference type="InterPro" id="IPR034000">
    <property type="entry name" value="TNFRSF7_N"/>
</dbReference>
<accession>A0A8C2QS51</accession>
<keyword evidence="4" id="KW-0053">Apoptosis</keyword>
<dbReference type="Ensembl" id="ENSCHIT00010005434.1">
    <property type="protein sequence ID" value="ENSCHIP00010003926.1"/>
    <property type="gene ID" value="ENSCHIG00010002731.1"/>
</dbReference>
<dbReference type="SUPFAM" id="SSF57586">
    <property type="entry name" value="TNF receptor-like"/>
    <property type="match status" value="2"/>
</dbReference>
<reference evidence="21" key="2">
    <citation type="submission" date="2025-08" db="UniProtKB">
        <authorList>
            <consortium name="Ensembl"/>
        </authorList>
    </citation>
    <scope>IDENTIFICATION</scope>
</reference>
<keyword evidence="5 19" id="KW-0732">Signal</keyword>
<evidence type="ECO:0000256" key="3">
    <source>
        <dbReference type="ARBA" id="ARBA00022692"/>
    </source>
</evidence>
<dbReference type="FunFam" id="2.10.50.10:FF:000033">
    <property type="entry name" value="CD27 molecule"/>
    <property type="match status" value="1"/>
</dbReference>
<comment type="subunit">
    <text evidence="13">Homodimer. Interacts with SIVA1; may play a role in apoptosis through association with SIVA1. Interacts with TRAF2. Interacts ith PTPN6.</text>
</comment>
<keyword evidence="10" id="KW-0675">Receptor</keyword>
<comment type="function">
    <text evidence="12">Costimulatory immune-checkpoint receptor expressed at the surface of T-cells, NK-cells and B-cells which binds to and is activated by its ligand CD70/CD27L expressed by B-cells. The CD70-CD27 signaling pathway mediates antigen-specific T-cell activation and expansion which in turn provides immune surveillance of B-cells. Mechanistically, CD70 ligation activates the TRAF2-PTPN6 axis that subsequently inhibits LCK phosphorylation to promote phenotypic and transcriptional adaptations of T-cell memory. In addition, activation by CD70 on early progenitor cells provides a negative feedback signal to leukocyte differentiation during immune activation and thus modulates hematopoiesis. Negatively regulates the function of Th2 lymphocytes in the adipose tissue.</text>
</comment>
<keyword evidence="11" id="KW-0325">Glycoprotein</keyword>
<reference evidence="21" key="1">
    <citation type="submission" date="2019-03" db="EMBL/GenBank/DDBJ databases">
        <title>Genome sequencing and reference-guided assembly of Black Bengal Goat (Capra hircus).</title>
        <authorList>
            <person name="Siddiki A.Z."/>
            <person name="Baten A."/>
            <person name="Billah M."/>
            <person name="Alam M.A.U."/>
            <person name="Shawrob K.S.M."/>
            <person name="Saha S."/>
            <person name="Chowdhury M."/>
            <person name="Rahman A.H."/>
            <person name="Stear M."/>
            <person name="Miah G."/>
            <person name="Das G.B."/>
            <person name="Hossain M.M."/>
            <person name="Kumkum M."/>
            <person name="Islam M.S."/>
            <person name="Mollah A.M."/>
            <person name="Ahsan A."/>
            <person name="Tusar F."/>
            <person name="Khan M.K.I."/>
        </authorList>
    </citation>
    <scope>NUCLEOTIDE SEQUENCE [LARGE SCALE GENOMIC DNA]</scope>
</reference>
<dbReference type="InterPro" id="IPR022328">
    <property type="entry name" value="TNFR_7"/>
</dbReference>
<dbReference type="Gene3D" id="2.10.50.10">
    <property type="entry name" value="Tumor Necrosis Factor Receptor, subunit A, domain 2"/>
    <property type="match status" value="1"/>
</dbReference>
<feature type="domain" description="TNFR-Cys" evidence="20">
    <location>
        <begin position="64"/>
        <end position="104"/>
    </location>
</feature>
<feature type="repeat" description="TNFR-Cys" evidence="18">
    <location>
        <begin position="64"/>
        <end position="104"/>
    </location>
</feature>
<keyword evidence="9" id="KW-1015">Disulfide bond</keyword>
<comment type="subcellular location">
    <subcellularLocation>
        <location evidence="1">Cell membrane</location>
        <topology evidence="1">Single-pass type I membrane protein</topology>
    </subcellularLocation>
</comment>
<keyword evidence="7" id="KW-1133">Transmembrane helix</keyword>
<evidence type="ECO:0000256" key="6">
    <source>
        <dbReference type="ARBA" id="ARBA00022737"/>
    </source>
</evidence>
<evidence type="ECO:0000256" key="12">
    <source>
        <dbReference type="ARBA" id="ARBA00058746"/>
    </source>
</evidence>
<evidence type="ECO:0000256" key="9">
    <source>
        <dbReference type="ARBA" id="ARBA00023157"/>
    </source>
</evidence>
<keyword evidence="3" id="KW-0812">Transmembrane</keyword>
<feature type="signal peptide" evidence="19">
    <location>
        <begin position="1"/>
        <end position="20"/>
    </location>
</feature>
<dbReference type="GO" id="GO:0006915">
    <property type="term" value="P:apoptotic process"/>
    <property type="evidence" value="ECO:0007669"/>
    <property type="project" value="UniProtKB-KW"/>
</dbReference>
<dbReference type="GO" id="GO:0009897">
    <property type="term" value="C:external side of plasma membrane"/>
    <property type="evidence" value="ECO:0007669"/>
    <property type="project" value="TreeGrafter"/>
</dbReference>
<evidence type="ECO:0000256" key="13">
    <source>
        <dbReference type="ARBA" id="ARBA00065929"/>
    </source>
</evidence>
<proteinExistence type="predicted"/>
<dbReference type="PRINTS" id="PR01960">
    <property type="entry name" value="TNFACTORR7"/>
</dbReference>
<comment type="caution">
    <text evidence="18">Lacks conserved residue(s) required for the propagation of feature annotation.</text>
</comment>
<keyword evidence="8" id="KW-0472">Membrane</keyword>
<dbReference type="SMART" id="SM00208">
    <property type="entry name" value="TNFR"/>
    <property type="match status" value="2"/>
</dbReference>
<evidence type="ECO:0000256" key="7">
    <source>
        <dbReference type="ARBA" id="ARBA00022989"/>
    </source>
</evidence>
<protein>
    <recommendedName>
        <fullName evidence="14">CD27 antigen</fullName>
    </recommendedName>
    <alternativeName>
        <fullName evidence="17">CD27L receptor</fullName>
    </alternativeName>
    <alternativeName>
        <fullName evidence="15">T-cell activation antigen CD27</fullName>
    </alternativeName>
    <alternativeName>
        <fullName evidence="16">Tumor necrosis factor receptor superfamily member 7</fullName>
    </alternativeName>
</protein>
<evidence type="ECO:0000256" key="18">
    <source>
        <dbReference type="PROSITE-ProRule" id="PRU00206"/>
    </source>
</evidence>
<evidence type="ECO:0000256" key="2">
    <source>
        <dbReference type="ARBA" id="ARBA00022475"/>
    </source>
</evidence>
<name>A0A8C2QS51_CAPHI</name>
<evidence type="ECO:0000256" key="16">
    <source>
        <dbReference type="ARBA" id="ARBA00080386"/>
    </source>
</evidence>
<evidence type="ECO:0000256" key="4">
    <source>
        <dbReference type="ARBA" id="ARBA00022703"/>
    </source>
</evidence>
<dbReference type="PROSITE" id="PS50050">
    <property type="entry name" value="TNFR_NGFR_2"/>
    <property type="match status" value="1"/>
</dbReference>
<dbReference type="AlphaFoldDB" id="A0A8C2QS51"/>
<evidence type="ECO:0000256" key="19">
    <source>
        <dbReference type="SAM" id="SignalP"/>
    </source>
</evidence>
<dbReference type="InterPro" id="IPR001368">
    <property type="entry name" value="TNFR/NGFR_Cys_rich_reg"/>
</dbReference>
<dbReference type="GO" id="GO:0160162">
    <property type="term" value="P:CD27 signaling pathway"/>
    <property type="evidence" value="ECO:0007669"/>
    <property type="project" value="UniProtKB-ARBA"/>
</dbReference>
<dbReference type="PANTHER" id="PTHR47496:SF1">
    <property type="entry name" value="CD27 ANTIGEN"/>
    <property type="match status" value="1"/>
</dbReference>
<evidence type="ECO:0000313" key="21">
    <source>
        <dbReference type="Ensembl" id="ENSCHIP00010003926.1"/>
    </source>
</evidence>
<dbReference type="CDD" id="cd13408">
    <property type="entry name" value="TNFRSF7"/>
    <property type="match status" value="1"/>
</dbReference>
<evidence type="ECO:0000259" key="20">
    <source>
        <dbReference type="PROSITE" id="PS50050"/>
    </source>
</evidence>
<dbReference type="GO" id="GO:0045579">
    <property type="term" value="P:positive regulation of B cell differentiation"/>
    <property type="evidence" value="ECO:0007669"/>
    <property type="project" value="InterPro"/>
</dbReference>
<organism evidence="21">
    <name type="scientific">Capra hircus</name>
    <name type="common">Goat</name>
    <dbReference type="NCBI Taxonomy" id="9925"/>
    <lineage>
        <taxon>Eukaryota</taxon>
        <taxon>Metazoa</taxon>
        <taxon>Chordata</taxon>
        <taxon>Craniata</taxon>
        <taxon>Vertebrata</taxon>
        <taxon>Euteleostomi</taxon>
        <taxon>Mammalia</taxon>
        <taxon>Eutheria</taxon>
        <taxon>Laurasiatheria</taxon>
        <taxon>Artiodactyla</taxon>
        <taxon>Ruminantia</taxon>
        <taxon>Pecora</taxon>
        <taxon>Bovidae</taxon>
        <taxon>Caprinae</taxon>
        <taxon>Capra</taxon>
    </lineage>
</organism>
<dbReference type="GO" id="GO:0043066">
    <property type="term" value="P:negative regulation of apoptotic process"/>
    <property type="evidence" value="ECO:0007669"/>
    <property type="project" value="InterPro"/>
</dbReference>
<keyword evidence="6" id="KW-0677">Repeat</keyword>
<evidence type="ECO:0000256" key="15">
    <source>
        <dbReference type="ARBA" id="ARBA00076047"/>
    </source>
</evidence>
<evidence type="ECO:0000256" key="10">
    <source>
        <dbReference type="ARBA" id="ARBA00023170"/>
    </source>
</evidence>
<keyword evidence="2" id="KW-1003">Cell membrane</keyword>
<evidence type="ECO:0000256" key="8">
    <source>
        <dbReference type="ARBA" id="ARBA00023136"/>
    </source>
</evidence>
<dbReference type="PANTHER" id="PTHR47496">
    <property type="entry name" value="CD27"/>
    <property type="match status" value="1"/>
</dbReference>
<evidence type="ECO:0000256" key="14">
    <source>
        <dbReference type="ARBA" id="ARBA00073748"/>
    </source>
</evidence>
<evidence type="ECO:0000256" key="1">
    <source>
        <dbReference type="ARBA" id="ARBA00004251"/>
    </source>
</evidence>
<sequence length="312" mass="33864">MARLPPCWLWVLGTLAGLSATPGPKSCPEKHYWAQGGWCCQMCEPGTFLVKDCEQHGEAAQCDPCTPGVSFTPDHHSRPHCESCRHCNSGLLIRNCTLTANSECACPEGQQCRDKDCMECDGPAQAPGPHPQPSQLPYAEGKFQATHGLITPQPAPLSYTQPHISCLLSPCLHLLISPRACQAFSLALCPPGPVAATQLVCFSRDPRGQDRSAHSNSGQLQVAAACDPLNPLVTPKVPVQRELRPHLCASLWNVSCFHHSRSPVPPSTKKIKRRRKSSGTCRALSLHLSQRGRGQCHPHSGGLPKTRAYFLL</sequence>
<dbReference type="GO" id="GO:0004888">
    <property type="term" value="F:transmembrane signaling receptor activity"/>
    <property type="evidence" value="ECO:0007669"/>
    <property type="project" value="InterPro"/>
</dbReference>
<evidence type="ECO:0000256" key="11">
    <source>
        <dbReference type="ARBA" id="ARBA00023180"/>
    </source>
</evidence>
<evidence type="ECO:0000256" key="17">
    <source>
        <dbReference type="ARBA" id="ARBA00081747"/>
    </source>
</evidence>
<dbReference type="InterPro" id="IPR053126">
    <property type="entry name" value="CD27_receptor"/>
</dbReference>